<dbReference type="OrthoDB" id="9806864at2"/>
<organism evidence="2 3">
    <name type="scientific">Paraburkholderia pallida</name>
    <dbReference type="NCBI Taxonomy" id="2547399"/>
    <lineage>
        <taxon>Bacteria</taxon>
        <taxon>Pseudomonadati</taxon>
        <taxon>Pseudomonadota</taxon>
        <taxon>Betaproteobacteria</taxon>
        <taxon>Burkholderiales</taxon>
        <taxon>Burkholderiaceae</taxon>
        <taxon>Paraburkholderia</taxon>
    </lineage>
</organism>
<dbReference type="Pfam" id="PF12802">
    <property type="entry name" value="MarR_2"/>
    <property type="match status" value="1"/>
</dbReference>
<dbReference type="Gene3D" id="1.10.10.10">
    <property type="entry name" value="Winged helix-like DNA-binding domain superfamily/Winged helix DNA-binding domain"/>
    <property type="match status" value="1"/>
</dbReference>
<dbReference type="InterPro" id="IPR036390">
    <property type="entry name" value="WH_DNA-bd_sf"/>
</dbReference>
<evidence type="ECO:0000259" key="1">
    <source>
        <dbReference type="PROSITE" id="PS50995"/>
    </source>
</evidence>
<dbReference type="GO" id="GO:0003700">
    <property type="term" value="F:DNA-binding transcription factor activity"/>
    <property type="evidence" value="ECO:0007669"/>
    <property type="project" value="InterPro"/>
</dbReference>
<name>A0A4P7D8C0_9BURK</name>
<feature type="domain" description="HTH marR-type" evidence="1">
    <location>
        <begin position="12"/>
        <end position="144"/>
    </location>
</feature>
<dbReference type="RefSeq" id="WP_134758570.1">
    <property type="nucleotide sequence ID" value="NZ_CP038151.1"/>
</dbReference>
<dbReference type="Proteomes" id="UP000295727">
    <property type="component" value="Chromosome 4"/>
</dbReference>
<protein>
    <submittedName>
        <fullName evidence="2">MarR family transcriptional regulator</fullName>
    </submittedName>
</protein>
<accession>A0A4P7D8C0</accession>
<dbReference type="PANTHER" id="PTHR33164">
    <property type="entry name" value="TRANSCRIPTIONAL REGULATOR, MARR FAMILY"/>
    <property type="match status" value="1"/>
</dbReference>
<dbReference type="GO" id="GO:0006950">
    <property type="term" value="P:response to stress"/>
    <property type="evidence" value="ECO:0007669"/>
    <property type="project" value="TreeGrafter"/>
</dbReference>
<dbReference type="SUPFAM" id="SSF46785">
    <property type="entry name" value="Winged helix' DNA-binding domain"/>
    <property type="match status" value="1"/>
</dbReference>
<dbReference type="InterPro" id="IPR000835">
    <property type="entry name" value="HTH_MarR-typ"/>
</dbReference>
<dbReference type="InterPro" id="IPR039422">
    <property type="entry name" value="MarR/SlyA-like"/>
</dbReference>
<reference evidence="2 3" key="1">
    <citation type="submission" date="2019-03" db="EMBL/GenBank/DDBJ databases">
        <title>Paraburkholderia sp. 7MH5, isolated from subtropical forest soil.</title>
        <authorList>
            <person name="Gao Z.-H."/>
            <person name="Qiu L.-H."/>
        </authorList>
    </citation>
    <scope>NUCLEOTIDE SEQUENCE [LARGE SCALE GENOMIC DNA]</scope>
    <source>
        <strain evidence="2 3">7MH5</strain>
    </source>
</reference>
<dbReference type="AlphaFoldDB" id="A0A4P7D8C0"/>
<evidence type="ECO:0000313" key="3">
    <source>
        <dbReference type="Proteomes" id="UP000295727"/>
    </source>
</evidence>
<dbReference type="SMART" id="SM00347">
    <property type="entry name" value="HTH_MARR"/>
    <property type="match status" value="1"/>
</dbReference>
<dbReference type="EMBL" id="CP038151">
    <property type="protein sequence ID" value="QBR03064.1"/>
    <property type="molecule type" value="Genomic_DNA"/>
</dbReference>
<dbReference type="PRINTS" id="PR00598">
    <property type="entry name" value="HTHMARR"/>
</dbReference>
<dbReference type="PROSITE" id="PS50995">
    <property type="entry name" value="HTH_MARR_2"/>
    <property type="match status" value="1"/>
</dbReference>
<dbReference type="KEGG" id="ppai:E1956_38465"/>
<sequence length="145" mass="15713">MNPLGEERMLPGLSIGLALGKARSVYKADLDVALAGLGVTASQVGTLLLLSHGNAHSSVEVSRLLDVDSGFVARVIERLESQRLVRRTRDSEDRRVVNLALTGTGRAVAERVAEIVPVVLNRRLSAFDEPELVTFCRLLGKLLDQ</sequence>
<keyword evidence="3" id="KW-1185">Reference proteome</keyword>
<dbReference type="PANTHER" id="PTHR33164:SF43">
    <property type="entry name" value="HTH-TYPE TRANSCRIPTIONAL REPRESSOR YETL"/>
    <property type="match status" value="1"/>
</dbReference>
<evidence type="ECO:0000313" key="2">
    <source>
        <dbReference type="EMBL" id="QBR03064.1"/>
    </source>
</evidence>
<dbReference type="InterPro" id="IPR036388">
    <property type="entry name" value="WH-like_DNA-bd_sf"/>
</dbReference>
<gene>
    <name evidence="2" type="ORF">E1956_38465</name>
</gene>
<proteinExistence type="predicted"/>